<name>A0A068Z410_9GAMM</name>
<evidence type="ECO:0000313" key="3">
    <source>
        <dbReference type="Proteomes" id="UP000042738"/>
    </source>
</evidence>
<dbReference type="PANTHER" id="PTHR37089:SF3">
    <property type="entry name" value="EXPORTED PROTEIN"/>
    <property type="match status" value="1"/>
</dbReference>
<evidence type="ECO:0000259" key="1">
    <source>
        <dbReference type="Pfam" id="PF05229"/>
    </source>
</evidence>
<dbReference type="STRING" id="138074.SYMBAF_50285"/>
<dbReference type="AlphaFoldDB" id="A0A068Z410"/>
<keyword evidence="2" id="KW-0167">Capsid protein</keyword>
<organism evidence="2 3">
    <name type="scientific">Serratia symbiotica</name>
    <dbReference type="NCBI Taxonomy" id="138074"/>
    <lineage>
        <taxon>Bacteria</taxon>
        <taxon>Pseudomonadati</taxon>
        <taxon>Pseudomonadota</taxon>
        <taxon>Gammaproteobacteria</taxon>
        <taxon>Enterobacterales</taxon>
        <taxon>Yersiniaceae</taxon>
        <taxon>Serratia</taxon>
    </lineage>
</organism>
<dbReference type="InterPro" id="IPR007893">
    <property type="entry name" value="Spore_coat_U/FanG"/>
</dbReference>
<dbReference type="EMBL" id="CP050855">
    <property type="protein sequence ID" value="QLH62670.1"/>
    <property type="molecule type" value="Genomic_DNA"/>
</dbReference>
<dbReference type="Pfam" id="PF05229">
    <property type="entry name" value="SCPU"/>
    <property type="match status" value="1"/>
</dbReference>
<sequence length="184" mass="19451">MTMRVSICGLLFCLPLCAALGDIGTNEMTKSHPFTVNASVVKGCVLGSGASDTDTFGNLNFGQISSLDSDIRIVSRIGAGSVQLRCNPELNVILALSIGNHVTGSITAGRKLQNATSGETLLYQLYQDSNYSILWGDGSNGGMVRTITATGNTQEINVYARLFSSSILPTSGIYSDTVLLTIIY</sequence>
<accession>A0A068Z410</accession>
<protein>
    <submittedName>
        <fullName evidence="2">Spore coat protein U domain-containing protein</fullName>
    </submittedName>
</protein>
<feature type="domain" description="Spore coat protein U/FanG" evidence="1">
    <location>
        <begin position="33"/>
        <end position="181"/>
    </location>
</feature>
<dbReference type="Proteomes" id="UP000042738">
    <property type="component" value="Chromosome"/>
</dbReference>
<gene>
    <name evidence="2" type="ORF">SYMBAF_06565</name>
</gene>
<dbReference type="InterPro" id="IPR053167">
    <property type="entry name" value="Spore_coat_component"/>
</dbReference>
<proteinExistence type="predicted"/>
<dbReference type="SMART" id="SM00972">
    <property type="entry name" value="SCPU"/>
    <property type="match status" value="1"/>
</dbReference>
<evidence type="ECO:0000313" key="2">
    <source>
        <dbReference type="EMBL" id="QLH62670.1"/>
    </source>
</evidence>
<reference evidence="2 3" key="1">
    <citation type="journal article" date="2014" name="Genome Announc.">
        <title>Whole-Genome Sequence of Serratia symbiotica Strain CWBI-2.3T, a Free-Living Symbiont of the Black Bean Aphid Aphis fabae.</title>
        <authorList>
            <person name="Foray V."/>
            <person name="Grigorescu A.S."/>
            <person name="Sabri A."/>
            <person name="Haubruge E."/>
            <person name="Lognay G."/>
            <person name="Francis F."/>
            <person name="Fauconnier M.L."/>
            <person name="Hance T."/>
            <person name="Thonart P."/>
        </authorList>
    </citation>
    <scope>NUCLEOTIDE SEQUENCE [LARGE SCALE GENOMIC DNA]</scope>
    <source>
        <strain evidence="2">CWBI-2.3</strain>
    </source>
</reference>
<dbReference type="PANTHER" id="PTHR37089">
    <property type="entry name" value="PROTEIN U-RELATED"/>
    <property type="match status" value="1"/>
</dbReference>
<keyword evidence="2" id="KW-0946">Virion</keyword>